<dbReference type="EMBL" id="CP059343">
    <property type="protein sequence ID" value="QMS56686.1"/>
    <property type="molecule type" value="Genomic_DNA"/>
</dbReference>
<sequence>MGRIACAPSMVVEVRPGEEMAGNCSACGGRARRYVALVGNLLVASGLMLALLTFSP</sequence>
<feature type="transmembrane region" description="Helical" evidence="1">
    <location>
        <begin position="34"/>
        <end position="54"/>
    </location>
</feature>
<protein>
    <submittedName>
        <fullName evidence="2">Uncharacterized protein</fullName>
    </submittedName>
</protein>
<dbReference type="AlphaFoldDB" id="A0A7D7KZM4"/>
<evidence type="ECO:0000313" key="3">
    <source>
        <dbReference type="Proteomes" id="UP000216825"/>
    </source>
</evidence>
<keyword evidence="3" id="KW-1185">Reference proteome</keyword>
<evidence type="ECO:0000256" key="1">
    <source>
        <dbReference type="SAM" id="Phobius"/>
    </source>
</evidence>
<gene>
    <name evidence="2" type="ORF">CIB50_0001400</name>
</gene>
<evidence type="ECO:0000313" key="2">
    <source>
        <dbReference type="EMBL" id="QMS56686.1"/>
    </source>
</evidence>
<keyword evidence="1" id="KW-1133">Transmembrane helix</keyword>
<name>A0A7D7KZM4_KOCVA</name>
<keyword evidence="1" id="KW-0472">Membrane</keyword>
<organism evidence="2 3">
    <name type="scientific">Kocuria varians</name>
    <name type="common">Micrococcus varians</name>
    <dbReference type="NCBI Taxonomy" id="1272"/>
    <lineage>
        <taxon>Bacteria</taxon>
        <taxon>Bacillati</taxon>
        <taxon>Actinomycetota</taxon>
        <taxon>Actinomycetes</taxon>
        <taxon>Micrococcales</taxon>
        <taxon>Micrococcaceae</taxon>
        <taxon>Kocuria</taxon>
    </lineage>
</organism>
<dbReference type="KEGG" id="kvr:CIB50_0001400"/>
<reference evidence="3" key="1">
    <citation type="submission" date="2017-08" db="EMBL/GenBank/DDBJ databases">
        <title>Draft Genome Sequence of Kocuria varians 80.</title>
        <authorList>
            <person name="Minaev M."/>
            <person name="Kurbakov K.A."/>
            <person name="Solodovnikova G.I."/>
            <person name="Kuznetsova O.A."/>
            <person name="Lisitsyn A.B."/>
        </authorList>
    </citation>
    <scope>NUCLEOTIDE SEQUENCE [LARGE SCALE GENOMIC DNA]</scope>
    <source>
        <strain evidence="3">80</strain>
    </source>
</reference>
<keyword evidence="1" id="KW-0812">Transmembrane</keyword>
<dbReference type="RefSeq" id="WP_153245902.1">
    <property type="nucleotide sequence ID" value="NZ_CP059343.1"/>
</dbReference>
<proteinExistence type="predicted"/>
<accession>A0A7D7KZM4</accession>
<dbReference type="Proteomes" id="UP000216825">
    <property type="component" value="Chromosome"/>
</dbReference>
<reference evidence="2 3" key="2">
    <citation type="submission" date="2020-07" db="EMBL/GenBank/DDBJ databases">
        <title>Genome of starter culture bacteria Kocuria salsicia reveals its technological properties and safety for usage in meat industry.</title>
        <authorList>
            <person name="Michael M."/>
            <person name="Konstantin K."/>
            <person name="Evgenii K."/>
            <person name="Galina S."/>
            <person name="Oksana K."/>
            <person name="Andrei L."/>
        </authorList>
    </citation>
    <scope>NUCLEOTIDE SEQUENCE [LARGE SCALE GENOMIC DNA]</scope>
    <source>
        <strain evidence="2 3">80</strain>
    </source>
</reference>